<dbReference type="GO" id="GO:0046872">
    <property type="term" value="F:metal ion binding"/>
    <property type="evidence" value="ECO:0007669"/>
    <property type="project" value="UniProtKB-KW"/>
</dbReference>
<comment type="cofactor">
    <cofactor evidence="1">
        <name>Fe(2+)</name>
        <dbReference type="ChEBI" id="CHEBI:29033"/>
    </cofactor>
</comment>
<proteinExistence type="inferred from homology"/>
<evidence type="ECO:0000256" key="5">
    <source>
        <dbReference type="ARBA" id="ARBA00023004"/>
    </source>
</evidence>
<keyword evidence="3" id="KW-0479">Metal-binding</keyword>
<protein>
    <submittedName>
        <fullName evidence="7">9-cis-epoxycarotenoid dioxygenase 1, chloroplastic</fullName>
    </submittedName>
</protein>
<feature type="region of interest" description="Disordered" evidence="6">
    <location>
        <begin position="42"/>
        <end position="80"/>
    </location>
</feature>
<evidence type="ECO:0000256" key="4">
    <source>
        <dbReference type="ARBA" id="ARBA00022964"/>
    </source>
</evidence>
<feature type="compositionally biased region" description="Low complexity" evidence="6">
    <location>
        <begin position="46"/>
        <end position="68"/>
    </location>
</feature>
<dbReference type="InterPro" id="IPR004294">
    <property type="entry name" value="Carotenoid_Oase"/>
</dbReference>
<comment type="similarity">
    <text evidence="2">Belongs to the carotenoid oxygenase family.</text>
</comment>
<accession>A0A1D1ZGE5</accession>
<feature type="non-terminal residue" evidence="7">
    <location>
        <position position="196"/>
    </location>
</feature>
<keyword evidence="4 7" id="KW-0223">Dioxygenase</keyword>
<sequence length="196" mass="20710">MAAAAAAASTANFVTSPKCTTELPIRPPPIFSNSVTLLRSSRRRTPTVSVRCGGAGVASSSSTPSAGSLLRQPPSPFPLTTTVTATHAEEQKAPALRDPQEKPRWNLLQRWASAALDAVEDALIRNVLERRRPLPRTVDPAVQIAGNFAPVGEQPATGNLPVAGRIPPFINGVYVRNGANPLHHPEAGHHLFDGDG</sequence>
<evidence type="ECO:0000256" key="1">
    <source>
        <dbReference type="ARBA" id="ARBA00001954"/>
    </source>
</evidence>
<gene>
    <name evidence="7" type="primary">VP14_3</name>
    <name evidence="7" type="ORF">g.33355</name>
</gene>
<evidence type="ECO:0000256" key="3">
    <source>
        <dbReference type="ARBA" id="ARBA00022723"/>
    </source>
</evidence>
<dbReference type="GO" id="GO:0016702">
    <property type="term" value="F:oxidoreductase activity, acting on single donors with incorporation of molecular oxygen, incorporation of two atoms of oxygen"/>
    <property type="evidence" value="ECO:0007669"/>
    <property type="project" value="InterPro"/>
</dbReference>
<name>A0A1D1ZGE5_9ARAE</name>
<dbReference type="EMBL" id="GDJX01002008">
    <property type="protein sequence ID" value="JAT65928.1"/>
    <property type="molecule type" value="Transcribed_RNA"/>
</dbReference>
<dbReference type="AlphaFoldDB" id="A0A1D1ZGE5"/>
<keyword evidence="4 7" id="KW-0560">Oxidoreductase</keyword>
<dbReference type="Pfam" id="PF03055">
    <property type="entry name" value="RPE65"/>
    <property type="match status" value="1"/>
</dbReference>
<evidence type="ECO:0000313" key="7">
    <source>
        <dbReference type="EMBL" id="JAT65928.1"/>
    </source>
</evidence>
<evidence type="ECO:0000256" key="2">
    <source>
        <dbReference type="ARBA" id="ARBA00006787"/>
    </source>
</evidence>
<organism evidence="7">
    <name type="scientific">Anthurium amnicola</name>
    <dbReference type="NCBI Taxonomy" id="1678845"/>
    <lineage>
        <taxon>Eukaryota</taxon>
        <taxon>Viridiplantae</taxon>
        <taxon>Streptophyta</taxon>
        <taxon>Embryophyta</taxon>
        <taxon>Tracheophyta</taxon>
        <taxon>Spermatophyta</taxon>
        <taxon>Magnoliopsida</taxon>
        <taxon>Liliopsida</taxon>
        <taxon>Araceae</taxon>
        <taxon>Pothoideae</taxon>
        <taxon>Potheae</taxon>
        <taxon>Anthurium</taxon>
    </lineage>
</organism>
<reference evidence="7" key="1">
    <citation type="submission" date="2015-07" db="EMBL/GenBank/DDBJ databases">
        <title>Transcriptome Assembly of Anthurium amnicola.</title>
        <authorList>
            <person name="Suzuki J."/>
        </authorList>
    </citation>
    <scope>NUCLEOTIDE SEQUENCE</scope>
</reference>
<keyword evidence="5" id="KW-0408">Iron</keyword>
<evidence type="ECO:0000256" key="6">
    <source>
        <dbReference type="SAM" id="MobiDB-lite"/>
    </source>
</evidence>